<feature type="transmembrane region" description="Helical" evidence="1">
    <location>
        <begin position="12"/>
        <end position="34"/>
    </location>
</feature>
<reference evidence="2 3" key="1">
    <citation type="submission" date="2019-11" db="EMBL/GenBank/DDBJ databases">
        <title>Agromyces kandeliae sp. nov., isolated from mangrove soil.</title>
        <authorList>
            <person name="Wang R."/>
        </authorList>
    </citation>
    <scope>NUCLEOTIDE SEQUENCE [LARGE SCALE GENOMIC DNA]</scope>
    <source>
        <strain evidence="2 3">JCM 11431</strain>
    </source>
</reference>
<evidence type="ECO:0000256" key="1">
    <source>
        <dbReference type="SAM" id="Phobius"/>
    </source>
</evidence>
<gene>
    <name evidence="2" type="ORF">GLX25_03945</name>
</gene>
<protein>
    <submittedName>
        <fullName evidence="2">Uncharacterized protein</fullName>
    </submittedName>
</protein>
<comment type="caution">
    <text evidence="2">The sequence shown here is derived from an EMBL/GenBank/DDBJ whole genome shotgun (WGS) entry which is preliminary data.</text>
</comment>
<proteinExistence type="predicted"/>
<evidence type="ECO:0000313" key="2">
    <source>
        <dbReference type="EMBL" id="MUN06268.1"/>
    </source>
</evidence>
<dbReference type="OrthoDB" id="9876059at2"/>
<dbReference type="Proteomes" id="UP000480122">
    <property type="component" value="Unassembled WGS sequence"/>
</dbReference>
<keyword evidence="3" id="KW-1185">Reference proteome</keyword>
<keyword evidence="1" id="KW-0472">Membrane</keyword>
<dbReference type="EMBL" id="WODA01000006">
    <property type="protein sequence ID" value="MUN06268.1"/>
    <property type="molecule type" value="Genomic_DNA"/>
</dbReference>
<keyword evidence="1" id="KW-1133">Transmembrane helix</keyword>
<feature type="transmembrane region" description="Helical" evidence="1">
    <location>
        <begin position="40"/>
        <end position="60"/>
    </location>
</feature>
<name>A0A7C9HGE7_9MICO</name>
<organism evidence="2 3">
    <name type="scientific">Agromyces luteolus</name>
    <dbReference type="NCBI Taxonomy" id="88373"/>
    <lineage>
        <taxon>Bacteria</taxon>
        <taxon>Bacillati</taxon>
        <taxon>Actinomycetota</taxon>
        <taxon>Actinomycetes</taxon>
        <taxon>Micrococcales</taxon>
        <taxon>Microbacteriaceae</taxon>
        <taxon>Agromyces</taxon>
    </lineage>
</organism>
<dbReference type="AlphaFoldDB" id="A0A7C9HGE7"/>
<keyword evidence="1" id="KW-0812">Transmembrane</keyword>
<dbReference type="RefSeq" id="WP_155840903.1">
    <property type="nucleotide sequence ID" value="NZ_WODA01000006.1"/>
</dbReference>
<evidence type="ECO:0000313" key="3">
    <source>
        <dbReference type="Proteomes" id="UP000480122"/>
    </source>
</evidence>
<sequence length="79" mass="9214">MFKALGKDPRYQLISAWVSVGLSPFFVFIFWVLAQTLSPWFWMLVAAAAVNFAHNIWLVVKYRRAFRQETPAEARLHAE</sequence>
<accession>A0A7C9HGE7</accession>